<keyword evidence="2 6" id="KW-0238">DNA-binding</keyword>
<evidence type="ECO:0000313" key="7">
    <source>
        <dbReference type="Proteomes" id="UP000503017"/>
    </source>
</evidence>
<dbReference type="CDD" id="cd06170">
    <property type="entry name" value="LuxR_C_like"/>
    <property type="match status" value="1"/>
</dbReference>
<dbReference type="PROSITE" id="PS50110">
    <property type="entry name" value="RESPONSE_REGULATORY"/>
    <property type="match status" value="1"/>
</dbReference>
<dbReference type="RefSeq" id="WP_080680714.1">
    <property type="nucleotide sequence ID" value="NZ_CP033367.1"/>
</dbReference>
<dbReference type="Gene3D" id="1.10.10.10">
    <property type="entry name" value="Winged helix-like DNA-binding domain superfamily/Winged helix DNA-binding domain"/>
    <property type="match status" value="1"/>
</dbReference>
<feature type="modified residue" description="4-aspartylphosphate" evidence="3">
    <location>
        <position position="71"/>
    </location>
</feature>
<organism evidence="6 7">
    <name type="scientific">Mesorhizobium loti R88b</name>
    <dbReference type="NCBI Taxonomy" id="935548"/>
    <lineage>
        <taxon>Bacteria</taxon>
        <taxon>Pseudomonadati</taxon>
        <taxon>Pseudomonadota</taxon>
        <taxon>Alphaproteobacteria</taxon>
        <taxon>Hyphomicrobiales</taxon>
        <taxon>Phyllobacteriaceae</taxon>
        <taxon>Mesorhizobium</taxon>
    </lineage>
</organism>
<evidence type="ECO:0000259" key="4">
    <source>
        <dbReference type="PROSITE" id="PS50043"/>
    </source>
</evidence>
<dbReference type="PROSITE" id="PS50043">
    <property type="entry name" value="HTH_LUXR_2"/>
    <property type="match status" value="1"/>
</dbReference>
<dbReference type="GO" id="GO:0006355">
    <property type="term" value="P:regulation of DNA-templated transcription"/>
    <property type="evidence" value="ECO:0007669"/>
    <property type="project" value="InterPro"/>
</dbReference>
<dbReference type="GO" id="GO:0000160">
    <property type="term" value="P:phosphorelay signal transduction system"/>
    <property type="evidence" value="ECO:0007669"/>
    <property type="project" value="InterPro"/>
</dbReference>
<dbReference type="InterPro" id="IPR058245">
    <property type="entry name" value="NreC/VraR/RcsB-like_REC"/>
</dbReference>
<evidence type="ECO:0000259" key="5">
    <source>
        <dbReference type="PROSITE" id="PS50110"/>
    </source>
</evidence>
<keyword evidence="1 3" id="KW-0597">Phosphoprotein</keyword>
<protein>
    <submittedName>
        <fullName evidence="6">DNA-binding response regulator</fullName>
    </submittedName>
</protein>
<dbReference type="PANTHER" id="PTHR45566">
    <property type="entry name" value="HTH-TYPE TRANSCRIPTIONAL REGULATOR YHJB-RELATED"/>
    <property type="match status" value="1"/>
</dbReference>
<dbReference type="InterPro" id="IPR016032">
    <property type="entry name" value="Sig_transdc_resp-reg_C-effctor"/>
</dbReference>
<name>A0A6M7WII7_RHILI</name>
<dbReference type="Gene3D" id="3.40.50.2300">
    <property type="match status" value="1"/>
</dbReference>
<dbReference type="InterPro" id="IPR000792">
    <property type="entry name" value="Tscrpt_reg_LuxR_C"/>
</dbReference>
<dbReference type="SMART" id="SM00421">
    <property type="entry name" value="HTH_LUXR"/>
    <property type="match status" value="1"/>
</dbReference>
<proteinExistence type="predicted"/>
<dbReference type="InterPro" id="IPR051015">
    <property type="entry name" value="EvgA-like"/>
</dbReference>
<dbReference type="Pfam" id="PF00196">
    <property type="entry name" value="GerE"/>
    <property type="match status" value="1"/>
</dbReference>
<dbReference type="Proteomes" id="UP000503017">
    <property type="component" value="Chromosome"/>
</dbReference>
<dbReference type="InterPro" id="IPR011006">
    <property type="entry name" value="CheY-like_superfamily"/>
</dbReference>
<evidence type="ECO:0000256" key="2">
    <source>
        <dbReference type="ARBA" id="ARBA00023125"/>
    </source>
</evidence>
<evidence type="ECO:0000256" key="3">
    <source>
        <dbReference type="PROSITE-ProRule" id="PRU00169"/>
    </source>
</evidence>
<dbReference type="PANTHER" id="PTHR45566:SF2">
    <property type="entry name" value="NARL SUBFAMILY"/>
    <property type="match status" value="1"/>
</dbReference>
<dbReference type="InterPro" id="IPR036388">
    <property type="entry name" value="WH-like_DNA-bd_sf"/>
</dbReference>
<dbReference type="GO" id="GO:0003677">
    <property type="term" value="F:DNA binding"/>
    <property type="evidence" value="ECO:0007669"/>
    <property type="project" value="UniProtKB-KW"/>
</dbReference>
<dbReference type="SUPFAM" id="SSF46894">
    <property type="entry name" value="C-terminal effector domain of the bipartite response regulators"/>
    <property type="match status" value="1"/>
</dbReference>
<dbReference type="Pfam" id="PF00072">
    <property type="entry name" value="Response_reg"/>
    <property type="match status" value="1"/>
</dbReference>
<gene>
    <name evidence="6" type="ORF">EB235_21965</name>
</gene>
<evidence type="ECO:0000313" key="6">
    <source>
        <dbReference type="EMBL" id="QKD03820.1"/>
    </source>
</evidence>
<dbReference type="CDD" id="cd17535">
    <property type="entry name" value="REC_NarL-like"/>
    <property type="match status" value="1"/>
</dbReference>
<reference evidence="6 7" key="1">
    <citation type="submission" date="2018-10" db="EMBL/GenBank/DDBJ databases">
        <authorList>
            <person name="Perry B.J."/>
            <person name="Sullivan J.T."/>
            <person name="Murphy R.J.T."/>
            <person name="Ramsay J.P."/>
            <person name="Ronson C.W."/>
        </authorList>
    </citation>
    <scope>NUCLEOTIDE SEQUENCE [LARGE SCALE GENOMIC DNA]</scope>
    <source>
        <strain evidence="6 7">R88b</strain>
    </source>
</reference>
<dbReference type="PRINTS" id="PR00038">
    <property type="entry name" value="HTHLUXR"/>
</dbReference>
<dbReference type="SUPFAM" id="SSF52172">
    <property type="entry name" value="CheY-like"/>
    <property type="match status" value="1"/>
</dbReference>
<feature type="domain" description="HTH luxR-type" evidence="4">
    <location>
        <begin position="146"/>
        <end position="211"/>
    </location>
</feature>
<dbReference type="InterPro" id="IPR001789">
    <property type="entry name" value="Sig_transdc_resp-reg_receiver"/>
</dbReference>
<dbReference type="SMART" id="SM00448">
    <property type="entry name" value="REC"/>
    <property type="match status" value="1"/>
</dbReference>
<sequence length="214" mass="22996">MWGKALVSRSDRLSASSLASHVLIVDDHGLFRSGLRLILESHFAGFSVTEAETLNEALAIGFSDPDLILLDVILNEANGLDSFQELRARWPLSPVIVVSADDRPETKDRALALGAAGYVSKSSGGRILLDVVADVLGVSAEPANTGLSAKQPLSARQLQVLNLMRQGLSNKRIAKQVNLSEFTVRGHVQSIFKILGVNSRSAAVFNAQRTGLIR</sequence>
<dbReference type="AlphaFoldDB" id="A0A6M7WII7"/>
<accession>A0A6M7WII7</accession>
<feature type="domain" description="Response regulatory" evidence="5">
    <location>
        <begin position="21"/>
        <end position="136"/>
    </location>
</feature>
<evidence type="ECO:0000256" key="1">
    <source>
        <dbReference type="ARBA" id="ARBA00022553"/>
    </source>
</evidence>
<dbReference type="EMBL" id="CP033367">
    <property type="protein sequence ID" value="QKD03820.1"/>
    <property type="molecule type" value="Genomic_DNA"/>
</dbReference>